<evidence type="ECO:0000313" key="4">
    <source>
        <dbReference type="Proteomes" id="UP000681526"/>
    </source>
</evidence>
<comment type="caution">
    <text evidence="3">The sequence shown here is derived from an EMBL/GenBank/DDBJ whole genome shotgun (WGS) entry which is preliminary data.</text>
</comment>
<keyword evidence="4" id="KW-1185">Reference proteome</keyword>
<dbReference type="InterPro" id="IPR051922">
    <property type="entry name" value="Bact_Sporulation_Assoc"/>
</dbReference>
<dbReference type="InterPro" id="IPR013486">
    <property type="entry name" value="SpoIID/LytB"/>
</dbReference>
<dbReference type="PROSITE" id="PS51724">
    <property type="entry name" value="SPOR"/>
    <property type="match status" value="1"/>
</dbReference>
<feature type="transmembrane region" description="Helical" evidence="1">
    <location>
        <begin position="29"/>
        <end position="49"/>
    </location>
</feature>
<organism evidence="3 4">
    <name type="scientific">Thermobacillus xylanilyticus</name>
    <dbReference type="NCBI Taxonomy" id="76633"/>
    <lineage>
        <taxon>Bacteria</taxon>
        <taxon>Bacillati</taxon>
        <taxon>Bacillota</taxon>
        <taxon>Bacilli</taxon>
        <taxon>Bacillales</taxon>
        <taxon>Paenibacillaceae</taxon>
        <taxon>Thermobacillus</taxon>
    </lineage>
</organism>
<evidence type="ECO:0000259" key="2">
    <source>
        <dbReference type="PROSITE" id="PS51724"/>
    </source>
</evidence>
<keyword evidence="1" id="KW-0812">Transmembrane</keyword>
<dbReference type="Pfam" id="PF08486">
    <property type="entry name" value="SpoIID"/>
    <property type="match status" value="1"/>
</dbReference>
<dbReference type="PANTHER" id="PTHR30032:SF4">
    <property type="entry name" value="AMIDASE ENHANCER"/>
    <property type="match status" value="1"/>
</dbReference>
<reference evidence="3 4" key="1">
    <citation type="submission" date="2021-04" db="EMBL/GenBank/DDBJ databases">
        <authorList>
            <person name="Rakotoarivonina H."/>
        </authorList>
    </citation>
    <scope>NUCLEOTIDE SEQUENCE [LARGE SCALE GENOMIC DNA]</scope>
    <source>
        <strain evidence="3 4">XE</strain>
    </source>
</reference>
<keyword evidence="1" id="KW-1133">Transmembrane helix</keyword>
<protein>
    <submittedName>
        <fullName evidence="3">SpoIID/LytB domain protein</fullName>
    </submittedName>
</protein>
<gene>
    <name evidence="3" type="primary">txxe 3310</name>
    <name evidence="3" type="ORF">TXXE_18255</name>
</gene>
<dbReference type="InterPro" id="IPR013693">
    <property type="entry name" value="SpoIID/LytB_N"/>
</dbReference>
<proteinExistence type="predicted"/>
<evidence type="ECO:0000313" key="3">
    <source>
        <dbReference type="EMBL" id="CAG5092471.1"/>
    </source>
</evidence>
<keyword evidence="1" id="KW-0472">Membrane</keyword>
<dbReference type="PANTHER" id="PTHR30032">
    <property type="entry name" value="N-ACETYLMURAMOYL-L-ALANINE AMIDASE-RELATED"/>
    <property type="match status" value="1"/>
</dbReference>
<dbReference type="EMBL" id="CAJRAY010000094">
    <property type="protein sequence ID" value="CAG5092471.1"/>
    <property type="molecule type" value="Genomic_DNA"/>
</dbReference>
<evidence type="ECO:0000256" key="1">
    <source>
        <dbReference type="SAM" id="Phobius"/>
    </source>
</evidence>
<dbReference type="RefSeq" id="WP_213486556.1">
    <property type="nucleotide sequence ID" value="NZ_CAJRAY010000094.1"/>
</dbReference>
<name>A0ABM8V8M7_THEXY</name>
<dbReference type="Proteomes" id="UP000681526">
    <property type="component" value="Unassembled WGS sequence"/>
</dbReference>
<accession>A0ABM8V8M7</accession>
<dbReference type="NCBIfam" id="TIGR02669">
    <property type="entry name" value="SpoIID_LytB"/>
    <property type="match status" value="1"/>
</dbReference>
<dbReference type="InterPro" id="IPR007730">
    <property type="entry name" value="SPOR-like_dom"/>
</dbReference>
<sequence length="716" mass="75205">MAKAIVASEGLPAQGSAAGGTRLPRLRRFLAPAIVLMLLNAVLTTNLSFGAVPTLDTIRVAIFIDLPGKYQLRTASATFSSAAGLSVGMRQPDGVLPVLHAGAGEPVRVSLDGYRVRLLTTESAAAASALLQKLQSLSGSGSAAMLQLSGKTVYVVEEGAYPTVTEAEAALAKWRSSPDLQPLLGGAAPSLAGPAHLDAGSYATLEEARKAAQALADTGLEAYAAVAAGAKSAEYRVLVGAATGAAGLEAVQAAAGGSLAPFTPDKPYLLLRDGYEAGGTRSRHILVPVDGSAKVWLQPSGNGTGIKLEERYGRTYRGAFEATALNQRLAVVNELPFEEYLYSVVGAEMPASWPAEALKAQAVAARSYALFQGFGFQIAHVVDNTYSQVYGGIGTEKPQTTAAVDATRGEVLMHNGRIVEALFSSSAGGVTADAAEIWGNSVAYLGSVPSPDELSENGLYRWHRVVLPDGHNGYVREDLVADTGERTTAGSKVLRVTGDGVAIRPIPLIQSDVEPVARVDAGTRVVLLETVVQSNEMSWIRGPFTPAQLAESMKGRSATPIEGEIRTLEASKRGPSGRVTELLVNGKRYDVRTPDTLRSALGGLPSTRFEIDETGRVAMLGASGEVRERPFENGAVYMTGASGETVKLDTNNMYILSGDGTIRAATAEPAFRFTGTGNGHGVGLSQWGARALAERGYDYQSILKYYFKNVTIEKEG</sequence>
<feature type="domain" description="SPOR" evidence="2">
    <location>
        <begin position="108"/>
        <end position="187"/>
    </location>
</feature>